<dbReference type="Pfam" id="PF21388">
    <property type="entry name" value="SPATA2_PUB-like"/>
    <property type="match status" value="1"/>
</dbReference>
<dbReference type="PANTHER" id="PTHR15326">
    <property type="entry name" value="SPERMATOGENESIS-ASSOCIATED PROTEIN 2/TAMOZHENNIC"/>
    <property type="match status" value="1"/>
</dbReference>
<evidence type="ECO:0000313" key="8">
    <source>
        <dbReference type="Proteomes" id="UP000299102"/>
    </source>
</evidence>
<dbReference type="PROSITE" id="PS01358">
    <property type="entry name" value="ZF_RANBP2_1"/>
    <property type="match status" value="1"/>
</dbReference>
<feature type="region of interest" description="Disordered" evidence="5">
    <location>
        <begin position="490"/>
        <end position="526"/>
    </location>
</feature>
<dbReference type="InterPro" id="IPR048839">
    <property type="entry name" value="SPATA2_PUB-like"/>
</dbReference>
<dbReference type="GO" id="GO:0008270">
    <property type="term" value="F:zinc ion binding"/>
    <property type="evidence" value="ECO:0007669"/>
    <property type="project" value="UniProtKB-KW"/>
</dbReference>
<comment type="caution">
    <text evidence="7">The sequence shown here is derived from an EMBL/GenBank/DDBJ whole genome shotgun (WGS) entry which is preliminary data.</text>
</comment>
<protein>
    <submittedName>
        <fullName evidence="7">Protein tamozhennic</fullName>
    </submittedName>
</protein>
<feature type="compositionally biased region" description="Basic and acidic residues" evidence="5">
    <location>
        <begin position="720"/>
        <end position="729"/>
    </location>
</feature>
<feature type="compositionally biased region" description="Basic and acidic residues" evidence="5">
    <location>
        <begin position="490"/>
        <end position="519"/>
    </location>
</feature>
<feature type="compositionally biased region" description="Basic and acidic residues" evidence="5">
    <location>
        <begin position="414"/>
        <end position="439"/>
    </location>
</feature>
<dbReference type="EMBL" id="BGZK01000142">
    <property type="protein sequence ID" value="GBP22642.1"/>
    <property type="molecule type" value="Genomic_DNA"/>
</dbReference>
<dbReference type="InterPro" id="IPR036339">
    <property type="entry name" value="PUB-like_dom_sf"/>
</dbReference>
<feature type="domain" description="RanBP2-type" evidence="6">
    <location>
        <begin position="738"/>
        <end position="767"/>
    </location>
</feature>
<keyword evidence="2 4" id="KW-0863">Zinc-finger</keyword>
<feature type="region of interest" description="Disordered" evidence="5">
    <location>
        <begin position="412"/>
        <end position="471"/>
    </location>
</feature>
<keyword evidence="3" id="KW-0862">Zinc</keyword>
<dbReference type="STRING" id="151549.A0A4C1U8C8"/>
<dbReference type="GO" id="GO:0005737">
    <property type="term" value="C:cytoplasm"/>
    <property type="evidence" value="ECO:0007669"/>
    <property type="project" value="TreeGrafter"/>
</dbReference>
<evidence type="ECO:0000256" key="5">
    <source>
        <dbReference type="SAM" id="MobiDB-lite"/>
    </source>
</evidence>
<evidence type="ECO:0000256" key="4">
    <source>
        <dbReference type="PROSITE-ProRule" id="PRU00322"/>
    </source>
</evidence>
<evidence type="ECO:0000313" key="7">
    <source>
        <dbReference type="EMBL" id="GBP22642.1"/>
    </source>
</evidence>
<name>A0A4C1U8C8_EUMVA</name>
<dbReference type="CDD" id="cd09212">
    <property type="entry name" value="PUB"/>
    <property type="match status" value="1"/>
</dbReference>
<accession>A0A4C1U8C8</accession>
<gene>
    <name evidence="7" type="primary">tamo</name>
    <name evidence="7" type="ORF">EVAR_13922_1</name>
</gene>
<dbReference type="SUPFAM" id="SSF143503">
    <property type="entry name" value="PUG domain-like"/>
    <property type="match status" value="1"/>
</dbReference>
<dbReference type="Gene3D" id="1.20.58.2190">
    <property type="match status" value="1"/>
</dbReference>
<dbReference type="PROSITE" id="PS50199">
    <property type="entry name" value="ZF_RANBP2_2"/>
    <property type="match status" value="1"/>
</dbReference>
<evidence type="ECO:0000256" key="2">
    <source>
        <dbReference type="ARBA" id="ARBA00022771"/>
    </source>
</evidence>
<dbReference type="PANTHER" id="PTHR15326:SF2">
    <property type="entry name" value="PROTEIN TAMOZHENNIC"/>
    <property type="match status" value="1"/>
</dbReference>
<dbReference type="AlphaFoldDB" id="A0A4C1U8C8"/>
<dbReference type="OrthoDB" id="9837000at2759"/>
<evidence type="ECO:0000256" key="3">
    <source>
        <dbReference type="ARBA" id="ARBA00022833"/>
    </source>
</evidence>
<dbReference type="SMART" id="SM00547">
    <property type="entry name" value="ZnF_RBZ"/>
    <property type="match status" value="2"/>
</dbReference>
<dbReference type="Proteomes" id="UP000299102">
    <property type="component" value="Unassembled WGS sequence"/>
</dbReference>
<keyword evidence="1" id="KW-0479">Metal-binding</keyword>
<feature type="region of interest" description="Disordered" evidence="5">
    <location>
        <begin position="649"/>
        <end position="682"/>
    </location>
</feature>
<evidence type="ECO:0000256" key="1">
    <source>
        <dbReference type="ARBA" id="ARBA00022723"/>
    </source>
</evidence>
<dbReference type="SUPFAM" id="SSF90209">
    <property type="entry name" value="Ran binding protein zinc finger-like"/>
    <property type="match status" value="1"/>
</dbReference>
<sequence length="809" mass="90050">MVIAPMGTCNPRGVTSVLPASYIGIIYLMESVMVMSRWGPGCGAAALRDRLPVLWRCIEDAHYSYLEMDDSPDKLHQRKKLEGFITEYLSLVPHECKFGLSETGEVFNRTVSQPEFNAYRAGLGWAALARYAGNLLAQPWRKEYRIIRLYSGYYKHEVEANMTGGETLMMAMGYRTERLGRLVLDGPACPDTVAAISRDALIAHVECKVMAQIWEAVWGCGAPVTWAQVAAERSHRPGDAAASAARLAALHAGRDYVDGPEVYTNMPVTVPLELPHNRIAEPRLSGCDHITPPNETPEEPILPIFHAPSYIVPTPHVMQPNLIYPVPPQTYPEVPVTINPCNTVPVMGPYGAVPYYYAPIQAPYMMPTPVYAPVKHATTMPINGYSQLPQYKYPAVPTAQLIEIESPSVYENGGKVESRMHKDEERYRKPSHRQQESTRKNCAPKPAVSDASLASIPRSDTQPALSKAREDGMGTYESWDYVFRNLASKEQEDGRNRYSPSNDRDSRTLDRLDREERRSRYQPTTLDLEDGMQALTVDRSYDDELYRTAKVNENLMRIKHESEQKKAKQLAKKQAIEEKKIKKQITQEPIGNPLSDALITNKTPPDKVRLLTKKEVKDKKEIVKQQNGPVSVNAVDVKKVKKTIKPTVTEVEKTSRSKQPQENGLLSIKNPTASSSTHSQQNHYDLKTHLVVSLDQKADNVRKSPPRHALSDPVPSISRPSREKSKDSTGIEVKTTAAAGKWECGFCTYLNCDPATACEMCGKSRNLGPESAPLTSGGRECPACTLVNRRDAACCDACGSSLDHCPTYI</sequence>
<reference evidence="7 8" key="1">
    <citation type="journal article" date="2019" name="Commun. Biol.">
        <title>The bagworm genome reveals a unique fibroin gene that provides high tensile strength.</title>
        <authorList>
            <person name="Kono N."/>
            <person name="Nakamura H."/>
            <person name="Ohtoshi R."/>
            <person name="Tomita M."/>
            <person name="Numata K."/>
            <person name="Arakawa K."/>
        </authorList>
    </citation>
    <scope>NUCLEOTIDE SEQUENCE [LARGE SCALE GENOMIC DNA]</scope>
</reference>
<keyword evidence="8" id="KW-1185">Reference proteome</keyword>
<proteinExistence type="predicted"/>
<dbReference type="InterPro" id="IPR036443">
    <property type="entry name" value="Znf_RanBP2_sf"/>
</dbReference>
<dbReference type="InterPro" id="IPR001876">
    <property type="entry name" value="Znf_RanBP2"/>
</dbReference>
<evidence type="ECO:0000259" key="6">
    <source>
        <dbReference type="PROSITE" id="PS50199"/>
    </source>
</evidence>
<feature type="region of interest" description="Disordered" evidence="5">
    <location>
        <begin position="698"/>
        <end position="730"/>
    </location>
</feature>
<organism evidence="7 8">
    <name type="scientific">Eumeta variegata</name>
    <name type="common">Bagworm moth</name>
    <name type="synonym">Eumeta japonica</name>
    <dbReference type="NCBI Taxonomy" id="151549"/>
    <lineage>
        <taxon>Eukaryota</taxon>
        <taxon>Metazoa</taxon>
        <taxon>Ecdysozoa</taxon>
        <taxon>Arthropoda</taxon>
        <taxon>Hexapoda</taxon>
        <taxon>Insecta</taxon>
        <taxon>Pterygota</taxon>
        <taxon>Neoptera</taxon>
        <taxon>Endopterygota</taxon>
        <taxon>Lepidoptera</taxon>
        <taxon>Glossata</taxon>
        <taxon>Ditrysia</taxon>
        <taxon>Tineoidea</taxon>
        <taxon>Psychidae</taxon>
        <taxon>Oiketicinae</taxon>
        <taxon>Eumeta</taxon>
    </lineage>
</organism>
<feature type="compositionally biased region" description="Polar residues" evidence="5">
    <location>
        <begin position="657"/>
        <end position="682"/>
    </location>
</feature>